<dbReference type="Proteomes" id="UP000186595">
    <property type="component" value="Unassembled WGS sequence"/>
</dbReference>
<dbReference type="RefSeq" id="WP_001539127.1">
    <property type="nucleotide sequence ID" value="NZ_CP035498.1"/>
</dbReference>
<evidence type="ECO:0000313" key="3">
    <source>
        <dbReference type="Proteomes" id="UP000186595"/>
    </source>
</evidence>
<proteinExistence type="predicted"/>
<accession>A0AAP7TX54</accession>
<dbReference type="Proteomes" id="UP001271591">
    <property type="component" value="Unassembled WGS sequence"/>
</dbReference>
<dbReference type="EMBL" id="JAWPMK010000001">
    <property type="protein sequence ID" value="MDW9349105.1"/>
    <property type="molecule type" value="Genomic_DNA"/>
</dbReference>
<gene>
    <name evidence="2" type="ORF">BMT50_19650</name>
    <name evidence="1" type="ORF">R8G00_05535</name>
</gene>
<sequence>MKTPLIMLEEVAAEIKENTSMLEFIFKNSGDNGETDDFLLCMIRSMNKTCEKAYEYVDALRTNKGN</sequence>
<name>A0AAP7TX54_ECOLX</name>
<evidence type="ECO:0000313" key="2">
    <source>
        <dbReference type="EMBL" id="OKB74814.1"/>
    </source>
</evidence>
<protein>
    <submittedName>
        <fullName evidence="2">Uncharacterized protein</fullName>
    </submittedName>
</protein>
<reference evidence="2 3" key="1">
    <citation type="submission" date="2016-11" db="EMBL/GenBank/DDBJ databases">
        <title>Draft genome sequences of five Shigatoxin-producing Escherichia coli isolates harboring the new recently described Subtilase cytotoxin allelic variant subAB2-3.</title>
        <authorList>
            <person name="Tasara T."/>
            <person name="Fierz L."/>
            <person name="Klumpp J."/>
            <person name="Schmidt H."/>
            <person name="Stephan R."/>
        </authorList>
    </citation>
    <scope>NUCLEOTIDE SEQUENCE [LARGE SCALE GENOMIC DNA]</scope>
    <source>
        <strain evidence="2 3">453</strain>
    </source>
</reference>
<dbReference type="EMBL" id="MPGR01000001">
    <property type="protein sequence ID" value="OKB74814.1"/>
    <property type="molecule type" value="Genomic_DNA"/>
</dbReference>
<comment type="caution">
    <text evidence="2">The sequence shown here is derived from an EMBL/GenBank/DDBJ whole genome shotgun (WGS) entry which is preliminary data.</text>
</comment>
<organism evidence="2 3">
    <name type="scientific">Escherichia coli</name>
    <dbReference type="NCBI Taxonomy" id="562"/>
    <lineage>
        <taxon>Bacteria</taxon>
        <taxon>Pseudomonadati</taxon>
        <taxon>Pseudomonadota</taxon>
        <taxon>Gammaproteobacteria</taxon>
        <taxon>Enterobacterales</taxon>
        <taxon>Enterobacteriaceae</taxon>
        <taxon>Escherichia</taxon>
    </lineage>
</organism>
<dbReference type="AlphaFoldDB" id="A0AAP7TX54"/>
<reference evidence="1" key="2">
    <citation type="submission" date="2023-10" db="EMBL/GenBank/DDBJ databases">
        <title>Draft Genome Sequence of a Shiga toxin-producing Escherichia coli strain from deer meat showing an IS-element integration in the B-subunit of the Shiga toxin Stx2b gene.</title>
        <authorList>
            <person name="Projahn M."/>
            <person name="Borowiak M."/>
        </authorList>
    </citation>
    <scope>NUCLEOTIDE SEQUENCE</scope>
    <source>
        <strain evidence="1">BfR-EC-18960</strain>
    </source>
</reference>
<evidence type="ECO:0000313" key="1">
    <source>
        <dbReference type="EMBL" id="MDW9349105.1"/>
    </source>
</evidence>